<organism evidence="3 4">
    <name type="scientific">Neocucurbitaria cava</name>
    <dbReference type="NCBI Taxonomy" id="798079"/>
    <lineage>
        <taxon>Eukaryota</taxon>
        <taxon>Fungi</taxon>
        <taxon>Dikarya</taxon>
        <taxon>Ascomycota</taxon>
        <taxon>Pezizomycotina</taxon>
        <taxon>Dothideomycetes</taxon>
        <taxon>Pleosporomycetidae</taxon>
        <taxon>Pleosporales</taxon>
        <taxon>Pleosporineae</taxon>
        <taxon>Cucurbitariaceae</taxon>
        <taxon>Neocucurbitaria</taxon>
    </lineage>
</organism>
<proteinExistence type="predicted"/>
<accession>A0A9W8XZ31</accession>
<reference evidence="3" key="1">
    <citation type="submission" date="2022-10" db="EMBL/GenBank/DDBJ databases">
        <title>Tapping the CABI collections for fungal endophytes: first genome assemblies for Collariella, Neodidymelliopsis, Ascochyta clinopodiicola, Didymella pomorum, Didymosphaeria variabile, Neocosmospora piperis and Neocucurbitaria cava.</title>
        <authorList>
            <person name="Hill R."/>
        </authorList>
    </citation>
    <scope>NUCLEOTIDE SEQUENCE</scope>
    <source>
        <strain evidence="3">IMI 356814</strain>
    </source>
</reference>
<evidence type="ECO:0000259" key="2">
    <source>
        <dbReference type="Pfam" id="PF10544"/>
    </source>
</evidence>
<name>A0A9W8XZ31_9PLEO</name>
<evidence type="ECO:0000313" key="4">
    <source>
        <dbReference type="Proteomes" id="UP001140560"/>
    </source>
</evidence>
<feature type="compositionally biased region" description="Polar residues" evidence="1">
    <location>
        <begin position="51"/>
        <end position="64"/>
    </location>
</feature>
<feature type="compositionally biased region" description="Polar residues" evidence="1">
    <location>
        <begin position="172"/>
        <end position="181"/>
    </location>
</feature>
<feature type="domain" description="Bacteriophage T5 Orf172 DNA-binding" evidence="2">
    <location>
        <begin position="248"/>
        <end position="354"/>
    </location>
</feature>
<dbReference type="InterPro" id="IPR018306">
    <property type="entry name" value="Phage_T5_Orf172_DNA-bd"/>
</dbReference>
<dbReference type="Proteomes" id="UP001140560">
    <property type="component" value="Unassembled WGS sequence"/>
</dbReference>
<evidence type="ECO:0000313" key="3">
    <source>
        <dbReference type="EMBL" id="KAJ4363023.1"/>
    </source>
</evidence>
<feature type="region of interest" description="Disordered" evidence="1">
    <location>
        <begin position="1"/>
        <end position="229"/>
    </location>
</feature>
<keyword evidence="4" id="KW-1185">Reference proteome</keyword>
<comment type="caution">
    <text evidence="3">The sequence shown here is derived from an EMBL/GenBank/DDBJ whole genome shotgun (WGS) entry which is preliminary data.</text>
</comment>
<dbReference type="AlphaFoldDB" id="A0A9W8XZ31"/>
<gene>
    <name evidence="3" type="ORF">N0V83_010141</name>
</gene>
<dbReference type="OrthoDB" id="3511049at2759"/>
<protein>
    <recommendedName>
        <fullName evidence="2">Bacteriophage T5 Orf172 DNA-binding domain-containing protein</fullName>
    </recommendedName>
</protein>
<evidence type="ECO:0000256" key="1">
    <source>
        <dbReference type="SAM" id="MobiDB-lite"/>
    </source>
</evidence>
<dbReference type="EMBL" id="JAPEUY010000020">
    <property type="protein sequence ID" value="KAJ4363023.1"/>
    <property type="molecule type" value="Genomic_DNA"/>
</dbReference>
<dbReference type="Pfam" id="PF10544">
    <property type="entry name" value="T5orf172"/>
    <property type="match status" value="1"/>
</dbReference>
<sequence length="445" mass="50978">MLQIKANLLPGRFPSPTPSRETTPFEVHTPLLPGIPDIARQVPQADVPSRPASSDFTAASQFRNRPQFKEAQSEPTCLPTMSALLPSDRASPLASPCNPYRTAKDRRRVSDPLLHSRSGRTVRNDPSAIRKTRQKRQRLSDTPQYYSCPTTPSQSSTTSQPPSTPPRRNTSLTESHNNINRPSPREGRVDNGQHTERKSESEQNRRGTPEKGRSRSSASPKTPVTPRDIHAKIRSALLEDLTFSEKKGIIYILHDPDRPELGYKIGATTRSTYLDRINEHRQKCNFEPNVVHEGIEIDYCFRTEKLIQAELDNFCQHWDCTGTHKSPRVSKSETHEEYFLVSEELAIQTAKKWEDFMRREKPYGWSGKLKPVWRYLLEKRRCTFIADDPSTKDFLAVREHWNTVMRAPPETADYVEFYWRVTNTTCANFLPSSSLILSFQAVRNF</sequence>
<feature type="compositionally biased region" description="Basic and acidic residues" evidence="1">
    <location>
        <begin position="183"/>
        <end position="213"/>
    </location>
</feature>
<feature type="compositionally biased region" description="Low complexity" evidence="1">
    <location>
        <begin position="149"/>
        <end position="171"/>
    </location>
</feature>